<dbReference type="Gene3D" id="3.40.50.300">
    <property type="entry name" value="P-loop containing nucleotide triphosphate hydrolases"/>
    <property type="match status" value="1"/>
</dbReference>
<dbReference type="InterPro" id="IPR045455">
    <property type="entry name" value="NrS-1_pol-like_helicase"/>
</dbReference>
<dbReference type="PANTHER" id="PTHR35372">
    <property type="entry name" value="ATP BINDING PROTEIN-RELATED"/>
    <property type="match status" value="1"/>
</dbReference>
<dbReference type="PANTHER" id="PTHR35372:SF2">
    <property type="entry name" value="SF3 HELICASE DOMAIN-CONTAINING PROTEIN"/>
    <property type="match status" value="1"/>
</dbReference>
<dbReference type="InterPro" id="IPR015330">
    <property type="entry name" value="DNA_primase/pol_bifunc_N"/>
</dbReference>
<dbReference type="SUPFAM" id="SSF52540">
    <property type="entry name" value="P-loop containing nucleoside triphosphate hydrolases"/>
    <property type="match status" value="1"/>
</dbReference>
<reference evidence="3 4" key="1">
    <citation type="submission" date="2018-03" db="EMBL/GenBank/DDBJ databases">
        <title>Draft genome of Nitrosomonas supralitoralis APG5.</title>
        <authorList>
            <person name="Urakawa H."/>
            <person name="Lopez J.V."/>
        </authorList>
    </citation>
    <scope>NUCLEOTIDE SEQUENCE [LARGE SCALE GENOMIC DNA]</scope>
    <source>
        <strain evidence="3 4">APG5</strain>
    </source>
</reference>
<gene>
    <name evidence="3" type="ORF">C7H79_16505</name>
</gene>
<dbReference type="AlphaFoldDB" id="A0A2P7NQZ6"/>
<proteinExistence type="predicted"/>
<dbReference type="Proteomes" id="UP000241912">
    <property type="component" value="Unassembled WGS sequence"/>
</dbReference>
<accession>A0A2P7NQZ6</accession>
<dbReference type="CDD" id="cd04859">
    <property type="entry name" value="Prim_Pol"/>
    <property type="match status" value="1"/>
</dbReference>
<feature type="domain" description="DNA primase/polymerase bifunctional N-terminal" evidence="2">
    <location>
        <begin position="20"/>
        <end position="180"/>
    </location>
</feature>
<name>A0A2P7NQZ6_9PROT</name>
<dbReference type="SUPFAM" id="SSF56747">
    <property type="entry name" value="Prim-pol domain"/>
    <property type="match status" value="1"/>
</dbReference>
<comment type="caution">
    <text evidence="3">The sequence shown here is derived from an EMBL/GenBank/DDBJ whole genome shotgun (WGS) entry which is preliminary data.</text>
</comment>
<sequence>MECYPGAAMNNPVKQLLDSALFYAEKGLPVFPLIAGGKKPLPGSRGFHEAATDKNQIYQWWKDKAYNIGLNCGMIDIVIIDIDNKNGVDGFANFEAWLNGRELPHTIRVKTRSGGQHIYFKGAGIKSGQGIPCAGVDIRAMGGYVVMPPSYVAEDGKAGAGNYSFIEDEAKSILAMPAWLHAELLSDKNTGKKNREVLVKTTQPKKIIKSHDFPPTRENAIKLRNAVKARMHHTNCSVEFEWFNLMLELRSLVYLCHWPDELAWGIFDIFSQKIGGNYDYDKNRARWDRQDHDPSGRTYRSLLAELKTSNHTDADIDGAPVNDSGSIDALSKAQDKFALITLGGKVGVIDKGNLGLRNVEGSAARLEVINRADGVLLLERYISNEFPQADCRKISNLFLRDRNTTMYDRIEFNPRGNSAGTLNLWVGETITPKCGEWPLIYEFLRNVLCGGRETEYQYLVKYIAHALQKPWEKPGVMIIMLGGQGIGKGTLGRILQKIWSATYLHVPRIKNVVGDFNGALERAYVVFLDEALFAGDRASADTLKSLVTEPSVNINEKYQPSRQIQSYHRFFSATNAEWFKGTDRDDRRDFVLKVSEDRKGDFAFWDKLDLEICNGGVEAFAHDLLAMDLSGFNVRAKPNTHELTEQKLHSLDKFPRWWFNCLSTGAIAATDIDWPEFVSTENLLSEFKESEKGVRAYRQVIEREVKANINKLCPSASTEQRMENLRRKRGYRLPSLEKTREDFERYIGGPILWDES</sequence>
<dbReference type="Pfam" id="PF19263">
    <property type="entry name" value="DUF5906"/>
    <property type="match status" value="1"/>
</dbReference>
<dbReference type="Pfam" id="PF09250">
    <property type="entry name" value="Prim-Pol"/>
    <property type="match status" value="1"/>
</dbReference>
<dbReference type="OrthoDB" id="784829at2"/>
<evidence type="ECO:0000313" key="4">
    <source>
        <dbReference type="Proteomes" id="UP000241912"/>
    </source>
</evidence>
<organism evidence="3 4">
    <name type="scientific">Nitrosomonas supralitoralis</name>
    <dbReference type="NCBI Taxonomy" id="2116706"/>
    <lineage>
        <taxon>Bacteria</taxon>
        <taxon>Pseudomonadati</taxon>
        <taxon>Pseudomonadota</taxon>
        <taxon>Betaproteobacteria</taxon>
        <taxon>Nitrosomonadales</taxon>
        <taxon>Nitrosomonadaceae</taxon>
        <taxon>Nitrosomonas</taxon>
    </lineage>
</organism>
<evidence type="ECO:0000256" key="1">
    <source>
        <dbReference type="ARBA" id="ARBA00022801"/>
    </source>
</evidence>
<dbReference type="InterPro" id="IPR051620">
    <property type="entry name" value="ORF904-like_C"/>
</dbReference>
<keyword evidence="4" id="KW-1185">Reference proteome</keyword>
<protein>
    <recommendedName>
        <fullName evidence="2">DNA primase/polymerase bifunctional N-terminal domain-containing protein</fullName>
    </recommendedName>
</protein>
<dbReference type="GO" id="GO:0016787">
    <property type="term" value="F:hydrolase activity"/>
    <property type="evidence" value="ECO:0007669"/>
    <property type="project" value="UniProtKB-KW"/>
</dbReference>
<dbReference type="InterPro" id="IPR027417">
    <property type="entry name" value="P-loop_NTPase"/>
</dbReference>
<dbReference type="EMBL" id="PXXU01000109">
    <property type="protein sequence ID" value="PSJ15892.1"/>
    <property type="molecule type" value="Genomic_DNA"/>
</dbReference>
<evidence type="ECO:0000313" key="3">
    <source>
        <dbReference type="EMBL" id="PSJ15892.1"/>
    </source>
</evidence>
<keyword evidence="1" id="KW-0378">Hydrolase</keyword>
<evidence type="ECO:0000259" key="2">
    <source>
        <dbReference type="SMART" id="SM00943"/>
    </source>
</evidence>
<dbReference type="SMART" id="SM00943">
    <property type="entry name" value="Prim-Pol"/>
    <property type="match status" value="1"/>
</dbReference>